<reference evidence="2" key="3">
    <citation type="submission" date="2016-07" db="EMBL/GenBank/DDBJ databases">
        <title>Evolution of pathogenesis and genome organization in the Tremellales.</title>
        <authorList>
            <person name="Cuomo C."/>
            <person name="Litvintseva A."/>
            <person name="Heitman J."/>
            <person name="Chen Y."/>
            <person name="Sun S."/>
            <person name="Springer D."/>
            <person name="Dromer F."/>
            <person name="Young S."/>
            <person name="Zeng Q."/>
            <person name="Chapman S."/>
            <person name="Gujja S."/>
            <person name="Saif S."/>
            <person name="Birren B."/>
        </authorList>
    </citation>
    <scope>NUCLEOTIDE SEQUENCE</scope>
    <source>
        <strain evidence="2">CBS 10737</strain>
    </source>
</reference>
<dbReference type="EMBL" id="CP144527">
    <property type="protein sequence ID" value="WWC72434.1"/>
    <property type="molecule type" value="Genomic_DNA"/>
</dbReference>
<keyword evidence="4" id="KW-1185">Reference proteome</keyword>
<dbReference type="Proteomes" id="UP000094020">
    <property type="component" value="Chromosome 9"/>
</dbReference>
<dbReference type="KEGG" id="kpin:30175569"/>
<accession>A0A1B9HU69</accession>
<name>A0A1B9HU69_9TREE</name>
<reference evidence="3" key="2">
    <citation type="submission" date="2013-07" db="EMBL/GenBank/DDBJ databases">
        <authorList>
            <consortium name="The Broad Institute Genome Sequencing Platform"/>
            <person name="Cuomo C."/>
            <person name="Litvintseva A."/>
            <person name="Chen Y."/>
            <person name="Heitman J."/>
            <person name="Sun S."/>
            <person name="Springer D."/>
            <person name="Dromer F."/>
            <person name="Young S.K."/>
            <person name="Zeng Q."/>
            <person name="Gargeya S."/>
            <person name="Fitzgerald M."/>
            <person name="Abouelleil A."/>
            <person name="Alvarado L."/>
            <person name="Berlin A.M."/>
            <person name="Chapman S.B."/>
            <person name="Dewar J."/>
            <person name="Goldberg J."/>
            <person name="Griggs A."/>
            <person name="Gujja S."/>
            <person name="Hansen M."/>
            <person name="Howarth C."/>
            <person name="Imamovic A."/>
            <person name="Larimer J."/>
            <person name="McCowan C."/>
            <person name="Murphy C."/>
            <person name="Pearson M."/>
            <person name="Priest M."/>
            <person name="Roberts A."/>
            <person name="Saif S."/>
            <person name="Shea T."/>
            <person name="Sykes S."/>
            <person name="Wortman J."/>
            <person name="Nusbaum C."/>
            <person name="Birren B."/>
        </authorList>
    </citation>
    <scope>NUCLEOTIDE SEQUENCE</scope>
    <source>
        <strain evidence="3">CBS 10737</strain>
    </source>
</reference>
<reference evidence="3" key="4">
    <citation type="submission" date="2024-02" db="EMBL/GenBank/DDBJ databases">
        <title>Comparative genomics of Cryptococcus and Kwoniella reveals pathogenesis evolution and contrasting modes of karyotype evolution via chromosome fusion or intercentromeric recombination.</title>
        <authorList>
            <person name="Coelho M.A."/>
            <person name="David-Palma M."/>
            <person name="Shea T."/>
            <person name="Bowers K."/>
            <person name="McGinley-Smith S."/>
            <person name="Mohammad A.W."/>
            <person name="Gnirke A."/>
            <person name="Yurkov A.M."/>
            <person name="Nowrousian M."/>
            <person name="Sun S."/>
            <person name="Cuomo C.A."/>
            <person name="Heitman J."/>
        </authorList>
    </citation>
    <scope>NUCLEOTIDE SEQUENCE</scope>
    <source>
        <strain evidence="3">CBS 10737</strain>
    </source>
</reference>
<evidence type="ECO:0000313" key="4">
    <source>
        <dbReference type="Proteomes" id="UP000094020"/>
    </source>
</evidence>
<feature type="compositionally biased region" description="Basic and acidic residues" evidence="1">
    <location>
        <begin position="19"/>
        <end position="28"/>
    </location>
</feature>
<organism evidence="2">
    <name type="scientific">Kwoniella pini CBS 10737</name>
    <dbReference type="NCBI Taxonomy" id="1296096"/>
    <lineage>
        <taxon>Eukaryota</taxon>
        <taxon>Fungi</taxon>
        <taxon>Dikarya</taxon>
        <taxon>Basidiomycota</taxon>
        <taxon>Agaricomycotina</taxon>
        <taxon>Tremellomycetes</taxon>
        <taxon>Tremellales</taxon>
        <taxon>Cryptococcaceae</taxon>
        <taxon>Kwoniella</taxon>
    </lineage>
</organism>
<gene>
    <name evidence="2" type="ORF">I206_07200</name>
    <name evidence="3" type="ORF">I206_106396</name>
</gene>
<feature type="region of interest" description="Disordered" evidence="1">
    <location>
        <begin position="1"/>
        <end position="69"/>
    </location>
</feature>
<feature type="compositionally biased region" description="Basic residues" evidence="1">
    <location>
        <begin position="1"/>
        <end position="12"/>
    </location>
</feature>
<dbReference type="GeneID" id="30175569"/>
<proteinExistence type="predicted"/>
<sequence>MPKHLPTFKHLLHSSQPTQKKENKEKSVNDLLSSSRNARPVIPSNRDLPPHITSERIWTPSNTSSSGGLVEVEQGGIHPAEILRRSNIAQRQASRYIAGPAPPPSWRSNNLNASSSSSSSTKVNSFVNEIDQPVTTSQLESSSKLLSFSNTSKQSQIISQKNSLVENCFKTILKHLKDDQIIYISEDEKEIYTLSKLLKEQIPFLSIHLKSYLLNISSNLPSNHPYRLNDDSFLAILNNPIINDKKNLNNNHSNLLNEIDWDNNPLISEPIINHLSITLNSLPFNLLFKINNNYNNYNYNLNSIISLNLSYSILPFNSEKFINILPFGLKELSLVGIKIDYKNNHKNNDNLNEDNIRRNFNLLGKRLIVLQILDLSFPRFNLTNNCLEALLSPPKSKLPSLRKLGLRGLTDSEDQTHYSQDKSELDKGECYGKDEPGSGIRISKELVNNLIKTTRRNRYVEVVWQ</sequence>
<dbReference type="RefSeq" id="XP_019008032.1">
    <property type="nucleotide sequence ID" value="XM_019158894.1"/>
</dbReference>
<reference evidence="2" key="1">
    <citation type="submission" date="2013-07" db="EMBL/GenBank/DDBJ databases">
        <title>The Genome Sequence of Cryptococcus pinus CBS10737.</title>
        <authorList>
            <consortium name="The Broad Institute Genome Sequencing Platform"/>
            <person name="Cuomo C."/>
            <person name="Litvintseva A."/>
            <person name="Chen Y."/>
            <person name="Heitman J."/>
            <person name="Sun S."/>
            <person name="Springer D."/>
            <person name="Dromer F."/>
            <person name="Young S.K."/>
            <person name="Zeng Q."/>
            <person name="Gargeya S."/>
            <person name="Fitzgerald M."/>
            <person name="Abouelleil A."/>
            <person name="Alvarado L."/>
            <person name="Berlin A.M."/>
            <person name="Chapman S.B."/>
            <person name="Dewar J."/>
            <person name="Goldberg J."/>
            <person name="Griggs A."/>
            <person name="Gujja S."/>
            <person name="Hansen M."/>
            <person name="Howarth C."/>
            <person name="Imamovic A."/>
            <person name="Larimer J."/>
            <person name="McCowan C."/>
            <person name="Murphy C."/>
            <person name="Pearson M."/>
            <person name="Priest M."/>
            <person name="Roberts A."/>
            <person name="Saif S."/>
            <person name="Shea T."/>
            <person name="Sykes S."/>
            <person name="Wortman J."/>
            <person name="Nusbaum C."/>
            <person name="Birren B."/>
        </authorList>
    </citation>
    <scope>NUCLEOTIDE SEQUENCE [LARGE SCALE GENOMIC DNA]</scope>
    <source>
        <strain evidence="2">CBS 10737</strain>
    </source>
</reference>
<evidence type="ECO:0000256" key="1">
    <source>
        <dbReference type="SAM" id="MobiDB-lite"/>
    </source>
</evidence>
<evidence type="ECO:0000313" key="2">
    <source>
        <dbReference type="EMBL" id="OCF46813.1"/>
    </source>
</evidence>
<dbReference type="AlphaFoldDB" id="A0A1B9HU69"/>
<protein>
    <submittedName>
        <fullName evidence="2">Uncharacterized protein</fullName>
    </submittedName>
</protein>
<feature type="compositionally biased region" description="Low complexity" evidence="1">
    <location>
        <begin position="106"/>
        <end position="121"/>
    </location>
</feature>
<dbReference type="OrthoDB" id="2589772at2759"/>
<evidence type="ECO:0000313" key="3">
    <source>
        <dbReference type="EMBL" id="WWC72434.1"/>
    </source>
</evidence>
<feature type="region of interest" description="Disordered" evidence="1">
    <location>
        <begin position="97"/>
        <end position="121"/>
    </location>
</feature>
<dbReference type="EMBL" id="KI894015">
    <property type="protein sequence ID" value="OCF46813.1"/>
    <property type="molecule type" value="Genomic_DNA"/>
</dbReference>